<evidence type="ECO:0000313" key="1">
    <source>
        <dbReference type="EMBL" id="GAA5145900.1"/>
    </source>
</evidence>
<evidence type="ECO:0000313" key="2">
    <source>
        <dbReference type="Proteomes" id="UP001428817"/>
    </source>
</evidence>
<organism evidence="1 2">
    <name type="scientific">Pseudonocardia eucalypti</name>
    <dbReference type="NCBI Taxonomy" id="648755"/>
    <lineage>
        <taxon>Bacteria</taxon>
        <taxon>Bacillati</taxon>
        <taxon>Actinomycetota</taxon>
        <taxon>Actinomycetes</taxon>
        <taxon>Pseudonocardiales</taxon>
        <taxon>Pseudonocardiaceae</taxon>
        <taxon>Pseudonocardia</taxon>
    </lineage>
</organism>
<dbReference type="EMBL" id="BAABJP010000001">
    <property type="protein sequence ID" value="GAA5145900.1"/>
    <property type="molecule type" value="Genomic_DNA"/>
</dbReference>
<protein>
    <submittedName>
        <fullName evidence="1">Uncharacterized protein</fullName>
    </submittedName>
</protein>
<gene>
    <name evidence="1" type="ORF">GCM10023321_04490</name>
</gene>
<reference evidence="2" key="1">
    <citation type="journal article" date="2019" name="Int. J. Syst. Evol. Microbiol.">
        <title>The Global Catalogue of Microorganisms (GCM) 10K type strain sequencing project: providing services to taxonomists for standard genome sequencing and annotation.</title>
        <authorList>
            <consortium name="The Broad Institute Genomics Platform"/>
            <consortium name="The Broad Institute Genome Sequencing Center for Infectious Disease"/>
            <person name="Wu L."/>
            <person name="Ma J."/>
        </authorList>
    </citation>
    <scope>NUCLEOTIDE SEQUENCE [LARGE SCALE GENOMIC DNA]</scope>
    <source>
        <strain evidence="2">JCM 18303</strain>
    </source>
</reference>
<keyword evidence="2" id="KW-1185">Reference proteome</keyword>
<proteinExistence type="predicted"/>
<comment type="caution">
    <text evidence="1">The sequence shown here is derived from an EMBL/GenBank/DDBJ whole genome shotgun (WGS) entry which is preliminary data.</text>
</comment>
<sequence>MAQMSFFSAEAREARTSDLAGLLCGPAQLVRFGASGTARLSVLLPDPGRARPLAARLAEFGVNAELATSESGSLVLRTAFRGDLVELAGQWCRGAVKAVPEEFRLDGALLRMWALGAGIPDRRGGYLLGLDPHAPQTHQPLADAVSYLGLPAQRLGPRGAGPALRITGARRMRRLAELVGDPPEHLPEGHWPTGGTGK</sequence>
<name>A0ABP9PM36_9PSEU</name>
<dbReference type="Proteomes" id="UP001428817">
    <property type="component" value="Unassembled WGS sequence"/>
</dbReference>
<accession>A0ABP9PM36</accession>